<name>A0A9W6JLU1_9HYPH</name>
<dbReference type="GO" id="GO:0008610">
    <property type="term" value="P:lipid biosynthetic process"/>
    <property type="evidence" value="ECO:0007669"/>
    <property type="project" value="InterPro"/>
</dbReference>
<reference evidence="6" key="1">
    <citation type="journal article" date="2014" name="Int. J. Syst. Evol. Microbiol.">
        <title>Complete genome sequence of Corynebacterium casei LMG S-19264T (=DSM 44701T), isolated from a smear-ripened cheese.</title>
        <authorList>
            <consortium name="US DOE Joint Genome Institute (JGI-PGF)"/>
            <person name="Walter F."/>
            <person name="Albersmeier A."/>
            <person name="Kalinowski J."/>
            <person name="Ruckert C."/>
        </authorList>
    </citation>
    <scope>NUCLEOTIDE SEQUENCE</scope>
    <source>
        <strain evidence="6">VKM B-2748</strain>
    </source>
</reference>
<sequence length="415" mass="46518">MDLFQTMLRRFVGVGSLTIVDHKGVAHTHAGAPGPEVVIRLHDAKVARDLLLNPELKAGEAYMDGRLTIERGSLRDFLTIYALNRTNLRAQPIQKALRGTLKTLKRWARANTGALSRKNVEAHYDLSNEMYRLFLDEGLNYSCGYFRSPDDTLEEAQVAKLRHIAAKLDLRPGQRVLDIGSGWGSMAIYLAKNCGVEVLGVTLSKEQLALARERAEAAGVADRVRFELTDYRDVAGPFDRIVSVGMFEHVGVKNFPAFFAKVSKLLKPDGVALLHSIGRKGGPGITGAWVKKYIFPGGYSPALSETLTAIEGAKLWATDIEIWRMHYAETLVHWERRFQENRARAAALLGERFCRMWEFYLITAEFSFRHGKHMVFQIQLTKDVDATPKTRDYMIDAERRLEAGEASRAAALEPA</sequence>
<comment type="caution">
    <text evidence="6">The sequence shown here is derived from an EMBL/GenBank/DDBJ whole genome shotgun (WGS) entry which is preliminary data.</text>
</comment>
<keyword evidence="2" id="KW-0489">Methyltransferase</keyword>
<dbReference type="InterPro" id="IPR003333">
    <property type="entry name" value="CMAS"/>
</dbReference>
<keyword evidence="3" id="KW-0808">Transferase</keyword>
<evidence type="ECO:0000256" key="3">
    <source>
        <dbReference type="ARBA" id="ARBA00022679"/>
    </source>
</evidence>
<dbReference type="GO" id="GO:0008168">
    <property type="term" value="F:methyltransferase activity"/>
    <property type="evidence" value="ECO:0007669"/>
    <property type="project" value="UniProtKB-KW"/>
</dbReference>
<gene>
    <name evidence="6" type="primary">cfa1</name>
    <name evidence="6" type="ORF">GCM10008174_12180</name>
</gene>
<dbReference type="SUPFAM" id="SSF53335">
    <property type="entry name" value="S-adenosyl-L-methionine-dependent methyltransferases"/>
    <property type="match status" value="1"/>
</dbReference>
<evidence type="ECO:0000256" key="5">
    <source>
        <dbReference type="ARBA" id="ARBA00023098"/>
    </source>
</evidence>
<dbReference type="InterPro" id="IPR029063">
    <property type="entry name" value="SAM-dependent_MTases_sf"/>
</dbReference>
<protein>
    <submittedName>
        <fullName evidence="6">Cyclopropane-fatty-acyl-phospholipid synthase</fullName>
    </submittedName>
</protein>
<reference evidence="6" key="2">
    <citation type="submission" date="2023-01" db="EMBL/GenBank/DDBJ databases">
        <authorList>
            <person name="Sun Q."/>
            <person name="Evtushenko L."/>
        </authorList>
    </citation>
    <scope>NUCLEOTIDE SEQUENCE</scope>
    <source>
        <strain evidence="6">VKM B-2748</strain>
    </source>
</reference>
<evidence type="ECO:0000313" key="6">
    <source>
        <dbReference type="EMBL" id="GLK79477.1"/>
    </source>
</evidence>
<dbReference type="CDD" id="cd02440">
    <property type="entry name" value="AdoMet_MTases"/>
    <property type="match status" value="1"/>
</dbReference>
<evidence type="ECO:0000313" key="7">
    <source>
        <dbReference type="Proteomes" id="UP001143309"/>
    </source>
</evidence>
<dbReference type="Proteomes" id="UP001143309">
    <property type="component" value="Unassembled WGS sequence"/>
</dbReference>
<dbReference type="InterPro" id="IPR050723">
    <property type="entry name" value="CFA/CMAS"/>
</dbReference>
<proteinExistence type="inferred from homology"/>
<dbReference type="GO" id="GO:0032259">
    <property type="term" value="P:methylation"/>
    <property type="evidence" value="ECO:0007669"/>
    <property type="project" value="UniProtKB-KW"/>
</dbReference>
<evidence type="ECO:0000256" key="2">
    <source>
        <dbReference type="ARBA" id="ARBA00022603"/>
    </source>
</evidence>
<comment type="similarity">
    <text evidence="1">Belongs to the CFA/CMAS family.</text>
</comment>
<dbReference type="Pfam" id="PF02353">
    <property type="entry name" value="CMAS"/>
    <property type="match status" value="1"/>
</dbReference>
<keyword evidence="5" id="KW-0443">Lipid metabolism</keyword>
<keyword evidence="7" id="KW-1185">Reference proteome</keyword>
<organism evidence="6 7">
    <name type="scientific">Methylopila turkensis</name>
    <dbReference type="NCBI Taxonomy" id="1437816"/>
    <lineage>
        <taxon>Bacteria</taxon>
        <taxon>Pseudomonadati</taxon>
        <taxon>Pseudomonadota</taxon>
        <taxon>Alphaproteobacteria</taxon>
        <taxon>Hyphomicrobiales</taxon>
        <taxon>Methylopilaceae</taxon>
        <taxon>Methylopila</taxon>
    </lineage>
</organism>
<dbReference type="RefSeq" id="WP_271199932.1">
    <property type="nucleotide sequence ID" value="NZ_BSFL01000001.1"/>
</dbReference>
<dbReference type="AlphaFoldDB" id="A0A9W6JLU1"/>
<dbReference type="PIRSF" id="PIRSF003085">
    <property type="entry name" value="CMAS"/>
    <property type="match status" value="1"/>
</dbReference>
<dbReference type="PANTHER" id="PTHR43667:SF1">
    <property type="entry name" value="CYCLOPROPANE-FATTY-ACYL-PHOSPHOLIPID SYNTHASE"/>
    <property type="match status" value="1"/>
</dbReference>
<dbReference type="Gene3D" id="3.40.50.150">
    <property type="entry name" value="Vaccinia Virus protein VP39"/>
    <property type="match status" value="1"/>
</dbReference>
<evidence type="ECO:0000256" key="4">
    <source>
        <dbReference type="ARBA" id="ARBA00022691"/>
    </source>
</evidence>
<dbReference type="EMBL" id="BSFL01000001">
    <property type="protein sequence ID" value="GLK79477.1"/>
    <property type="molecule type" value="Genomic_DNA"/>
</dbReference>
<keyword evidence="4" id="KW-0949">S-adenosyl-L-methionine</keyword>
<accession>A0A9W6JLU1</accession>
<dbReference type="PANTHER" id="PTHR43667">
    <property type="entry name" value="CYCLOPROPANE-FATTY-ACYL-PHOSPHOLIPID SYNTHASE"/>
    <property type="match status" value="1"/>
</dbReference>
<evidence type="ECO:0000256" key="1">
    <source>
        <dbReference type="ARBA" id="ARBA00010815"/>
    </source>
</evidence>